<dbReference type="RefSeq" id="WP_126659590.1">
    <property type="nucleotide sequence ID" value="NZ_RYYR01000017.1"/>
</dbReference>
<comment type="caution">
    <text evidence="1">The sequence shown here is derived from an EMBL/GenBank/DDBJ whole genome shotgun (WGS) entry which is preliminary data.</text>
</comment>
<reference evidence="1 2" key="1">
    <citation type="submission" date="2018-12" db="EMBL/GenBank/DDBJ databases">
        <title>Lysinibacillus antri sp. nov., isolated from a cave soil.</title>
        <authorList>
            <person name="Narsing Rao M.P."/>
            <person name="Zhang H."/>
            <person name="Dong Z.-Y."/>
            <person name="Niu X.-K."/>
            <person name="Zhang K."/>
            <person name="Fang B.-Z."/>
            <person name="Kang Y.-Q."/>
            <person name="Xiao M."/>
            <person name="Li W.-J."/>
        </authorList>
    </citation>
    <scope>NUCLEOTIDE SEQUENCE [LARGE SCALE GENOMIC DNA]</scope>
    <source>
        <strain evidence="1 2">SYSU K30002</strain>
    </source>
</reference>
<protein>
    <recommendedName>
        <fullName evidence="3">Phage tail tape measure protein</fullName>
    </recommendedName>
</protein>
<keyword evidence="2" id="KW-1185">Reference proteome</keyword>
<dbReference type="Proteomes" id="UP000287910">
    <property type="component" value="Unassembled WGS sequence"/>
</dbReference>
<evidence type="ECO:0000313" key="1">
    <source>
        <dbReference type="EMBL" id="RUL51101.1"/>
    </source>
</evidence>
<evidence type="ECO:0000313" key="2">
    <source>
        <dbReference type="Proteomes" id="UP000287910"/>
    </source>
</evidence>
<evidence type="ECO:0008006" key="3">
    <source>
        <dbReference type="Google" id="ProtNLM"/>
    </source>
</evidence>
<proteinExistence type="predicted"/>
<accession>A0A3S0WFK2</accession>
<organism evidence="1 2">
    <name type="scientific">Lysinibacillus antri</name>
    <dbReference type="NCBI Taxonomy" id="2498145"/>
    <lineage>
        <taxon>Bacteria</taxon>
        <taxon>Bacillati</taxon>
        <taxon>Bacillota</taxon>
        <taxon>Bacilli</taxon>
        <taxon>Bacillales</taxon>
        <taxon>Bacillaceae</taxon>
        <taxon>Lysinibacillus</taxon>
    </lineage>
</organism>
<gene>
    <name evidence="1" type="ORF">EK386_12900</name>
</gene>
<dbReference type="EMBL" id="RYYR01000017">
    <property type="protein sequence ID" value="RUL51101.1"/>
    <property type="molecule type" value="Genomic_DNA"/>
</dbReference>
<dbReference type="AlphaFoldDB" id="A0A3S0WFK2"/>
<name>A0A3S0WFK2_9BACI</name>
<sequence length="517" mass="56631">MIDLVARLRMKDDFSSPMQKAIKKMEQASKSAEKLEKASKKSASSFNGFGGGVKSLAGGLTSVVSKLNPVAMGIAAVGAAAASAYASVKVFNATVGEAMKMQQSQVMIGAMFDNEKLSKEYMKMMDSLAINSPLLDSQTMYGNSKSFVALSKDSKELSKMWKLTEKLVASDPSQGVEGAVFALRELFSGDAISIVDRFEMSRDVMNEIKKLPLEQQLKRLDEYFNKLGFSDKLIADMGETALGKWTQVKERWQLIMRDIGEKSLGTVSDFLNKTLARLEGEPMRKFSEFGGKIISQMVSGLSNGAVKLYDYLTQLTSSPEFKKRTTITGKVDFIVSDIADKISAWYEGGGKTKIETAISKVSETIIGVLNNSDKFATLGVSLGNSLASGIMQGVSSSIKESWLGKYLAIDGAMLKYTNPVTGVFNAAKDLIKYSSTKKEKGSYYHGIDYVPTDRVSQLHKGEMVLPRQEAKAYREGGGNGFTFNYNGTMQIREEADIQKVALALYTEFRREAAQRGI</sequence>